<dbReference type="EMBL" id="DXHV01000055">
    <property type="protein sequence ID" value="HIW00606.1"/>
    <property type="molecule type" value="Genomic_DNA"/>
</dbReference>
<organism evidence="2 3">
    <name type="scientific">Candidatus Desulfovibrio intestinipullorum</name>
    <dbReference type="NCBI Taxonomy" id="2838536"/>
    <lineage>
        <taxon>Bacteria</taxon>
        <taxon>Pseudomonadati</taxon>
        <taxon>Thermodesulfobacteriota</taxon>
        <taxon>Desulfovibrionia</taxon>
        <taxon>Desulfovibrionales</taxon>
        <taxon>Desulfovibrionaceae</taxon>
        <taxon>Desulfovibrio</taxon>
    </lineage>
</organism>
<feature type="transmembrane region" description="Helical" evidence="1">
    <location>
        <begin position="52"/>
        <end position="72"/>
    </location>
</feature>
<feature type="transmembrane region" description="Helical" evidence="1">
    <location>
        <begin position="135"/>
        <end position="158"/>
    </location>
</feature>
<proteinExistence type="predicted"/>
<keyword evidence="1" id="KW-0812">Transmembrane</keyword>
<dbReference type="AlphaFoldDB" id="A0A9D1TQL7"/>
<feature type="transmembrane region" description="Helical" evidence="1">
    <location>
        <begin position="20"/>
        <end position="40"/>
    </location>
</feature>
<evidence type="ECO:0000313" key="2">
    <source>
        <dbReference type="EMBL" id="HIW00606.1"/>
    </source>
</evidence>
<name>A0A9D1TQL7_9BACT</name>
<feature type="transmembrane region" description="Helical" evidence="1">
    <location>
        <begin position="102"/>
        <end position="123"/>
    </location>
</feature>
<sequence length="176" mass="18516">MESDLLAACARLASELQHFYPLIRTVSILAGFVFLGAALVQLKASGEERRSPWPGLCALLVAGLMLSLTTVMDALTMSLFRTSAPADLASVSVGSAGGLEPMIRLAVTIVMVVGAYQIVKGLVMLRESASRAHVFWSAITHIVGGILCLNIRTFVLALGSTMGGSVEEVARVLLGD</sequence>
<gene>
    <name evidence="2" type="ORF">H9894_05380</name>
</gene>
<accession>A0A9D1TQL7</accession>
<evidence type="ECO:0000313" key="3">
    <source>
        <dbReference type="Proteomes" id="UP000886752"/>
    </source>
</evidence>
<dbReference type="Proteomes" id="UP000886752">
    <property type="component" value="Unassembled WGS sequence"/>
</dbReference>
<reference evidence="2" key="2">
    <citation type="submission" date="2021-04" db="EMBL/GenBank/DDBJ databases">
        <authorList>
            <person name="Gilroy R."/>
        </authorList>
    </citation>
    <scope>NUCLEOTIDE SEQUENCE</scope>
    <source>
        <strain evidence="2">ChiHecec2B26-446</strain>
    </source>
</reference>
<keyword evidence="1" id="KW-1133">Transmembrane helix</keyword>
<comment type="caution">
    <text evidence="2">The sequence shown here is derived from an EMBL/GenBank/DDBJ whole genome shotgun (WGS) entry which is preliminary data.</text>
</comment>
<keyword evidence="1" id="KW-0472">Membrane</keyword>
<protein>
    <submittedName>
        <fullName evidence="2">Uncharacterized protein</fullName>
    </submittedName>
</protein>
<reference evidence="2" key="1">
    <citation type="journal article" date="2021" name="PeerJ">
        <title>Extensive microbial diversity within the chicken gut microbiome revealed by metagenomics and culture.</title>
        <authorList>
            <person name="Gilroy R."/>
            <person name="Ravi A."/>
            <person name="Getino M."/>
            <person name="Pursley I."/>
            <person name="Horton D.L."/>
            <person name="Alikhan N.F."/>
            <person name="Baker D."/>
            <person name="Gharbi K."/>
            <person name="Hall N."/>
            <person name="Watson M."/>
            <person name="Adriaenssens E.M."/>
            <person name="Foster-Nyarko E."/>
            <person name="Jarju S."/>
            <person name="Secka A."/>
            <person name="Antonio M."/>
            <person name="Oren A."/>
            <person name="Chaudhuri R.R."/>
            <person name="La Ragione R."/>
            <person name="Hildebrand F."/>
            <person name="Pallen M.J."/>
        </authorList>
    </citation>
    <scope>NUCLEOTIDE SEQUENCE</scope>
    <source>
        <strain evidence="2">ChiHecec2B26-446</strain>
    </source>
</reference>
<evidence type="ECO:0000256" key="1">
    <source>
        <dbReference type="SAM" id="Phobius"/>
    </source>
</evidence>